<comment type="similarity">
    <text evidence="1 3">Belongs to the short-chain dehydrogenases/reductases (SDR) family.</text>
</comment>
<dbReference type="PRINTS" id="PR00080">
    <property type="entry name" value="SDRFAMILY"/>
</dbReference>
<dbReference type="PROSITE" id="PS00061">
    <property type="entry name" value="ADH_SHORT"/>
    <property type="match status" value="1"/>
</dbReference>
<sequence length="269" mass="29542">MKLENNTILITGGTGGFGYEFASRLSALGNTVIITGRNAEKLQEVKRKLPAVHTIQSDVSKADDIVSLYDKVIREFPDLNILINNAGEMRKISLHQAHDLFDITREIDINLIGPIRMVQQFLAHLKTKKTAAILNVTSGIALMAFPISPIYSASKSGLRSYTQALRVQLKNTNISVIELVAPGSSTALNDKFRNEDGFSESALMAPEKIVDAAIKGMQTDKEEIYPGLAKLMRILSRVAPRFIISQSGKMGASFMYGQQEPEMMGEPTV</sequence>
<evidence type="ECO:0000313" key="4">
    <source>
        <dbReference type="EMBL" id="QMW03141.1"/>
    </source>
</evidence>
<dbReference type="InterPro" id="IPR036291">
    <property type="entry name" value="NAD(P)-bd_dom_sf"/>
</dbReference>
<protein>
    <submittedName>
        <fullName evidence="4">SDR family NAD(P)-dependent oxidoreductase</fullName>
    </submittedName>
</protein>
<dbReference type="Pfam" id="PF00106">
    <property type="entry name" value="adh_short"/>
    <property type="match status" value="1"/>
</dbReference>
<reference evidence="4 5" key="1">
    <citation type="submission" date="2020-07" db="EMBL/GenBank/DDBJ databases">
        <title>Spirosoma foliorum sp. nov., isolated from the leaves on the Nejang mountain Korea, Republic of.</title>
        <authorList>
            <person name="Ho H."/>
            <person name="Lee Y.-J."/>
            <person name="Nurcahyanto D.-A."/>
            <person name="Kim S.-G."/>
        </authorList>
    </citation>
    <scope>NUCLEOTIDE SEQUENCE [LARGE SCALE GENOMIC DNA]</scope>
    <source>
        <strain evidence="4 5">PL0136</strain>
    </source>
</reference>
<name>A0A7G5GW99_9BACT</name>
<dbReference type="Proteomes" id="UP000515369">
    <property type="component" value="Chromosome"/>
</dbReference>
<dbReference type="GO" id="GO:0016020">
    <property type="term" value="C:membrane"/>
    <property type="evidence" value="ECO:0007669"/>
    <property type="project" value="TreeGrafter"/>
</dbReference>
<gene>
    <name evidence="4" type="ORF">H3H32_35585</name>
</gene>
<keyword evidence="2" id="KW-0560">Oxidoreductase</keyword>
<evidence type="ECO:0000256" key="3">
    <source>
        <dbReference type="RuleBase" id="RU000363"/>
    </source>
</evidence>
<dbReference type="GO" id="GO:0016491">
    <property type="term" value="F:oxidoreductase activity"/>
    <property type="evidence" value="ECO:0007669"/>
    <property type="project" value="UniProtKB-KW"/>
</dbReference>
<keyword evidence="5" id="KW-1185">Reference proteome</keyword>
<evidence type="ECO:0000313" key="5">
    <source>
        <dbReference type="Proteomes" id="UP000515369"/>
    </source>
</evidence>
<dbReference type="PANTHER" id="PTHR44196">
    <property type="entry name" value="DEHYDROGENASE/REDUCTASE SDR FAMILY MEMBER 7B"/>
    <property type="match status" value="1"/>
</dbReference>
<evidence type="ECO:0000256" key="1">
    <source>
        <dbReference type="ARBA" id="ARBA00006484"/>
    </source>
</evidence>
<accession>A0A7G5GW99</accession>
<dbReference type="RefSeq" id="WP_182460428.1">
    <property type="nucleotide sequence ID" value="NZ_CP059732.1"/>
</dbReference>
<organism evidence="4 5">
    <name type="scientific">Spirosoma foliorum</name>
    <dbReference type="NCBI Taxonomy" id="2710596"/>
    <lineage>
        <taxon>Bacteria</taxon>
        <taxon>Pseudomonadati</taxon>
        <taxon>Bacteroidota</taxon>
        <taxon>Cytophagia</taxon>
        <taxon>Cytophagales</taxon>
        <taxon>Cytophagaceae</taxon>
        <taxon>Spirosoma</taxon>
    </lineage>
</organism>
<dbReference type="KEGG" id="sfol:H3H32_35585"/>
<dbReference type="PANTHER" id="PTHR44196:SF1">
    <property type="entry name" value="DEHYDROGENASE_REDUCTASE SDR FAMILY MEMBER 7B"/>
    <property type="match status" value="1"/>
</dbReference>
<dbReference type="EMBL" id="CP059732">
    <property type="protein sequence ID" value="QMW03141.1"/>
    <property type="molecule type" value="Genomic_DNA"/>
</dbReference>
<dbReference type="InterPro" id="IPR002347">
    <property type="entry name" value="SDR_fam"/>
</dbReference>
<dbReference type="PRINTS" id="PR00081">
    <property type="entry name" value="GDHRDH"/>
</dbReference>
<dbReference type="AlphaFoldDB" id="A0A7G5GW99"/>
<dbReference type="Gene3D" id="3.40.50.720">
    <property type="entry name" value="NAD(P)-binding Rossmann-like Domain"/>
    <property type="match status" value="1"/>
</dbReference>
<dbReference type="InterPro" id="IPR020904">
    <property type="entry name" value="Sc_DH/Rdtase_CS"/>
</dbReference>
<evidence type="ECO:0000256" key="2">
    <source>
        <dbReference type="ARBA" id="ARBA00023002"/>
    </source>
</evidence>
<dbReference type="SUPFAM" id="SSF51735">
    <property type="entry name" value="NAD(P)-binding Rossmann-fold domains"/>
    <property type="match status" value="1"/>
</dbReference>
<proteinExistence type="inferred from homology"/>